<proteinExistence type="predicted"/>
<dbReference type="EMBL" id="VKKZ01000022">
    <property type="protein sequence ID" value="KAA6432363.1"/>
    <property type="molecule type" value="Genomic_DNA"/>
</dbReference>
<gene>
    <name evidence="3" type="ORF">ACD591_09360</name>
    <name evidence="2" type="ORF">FOE74_14755</name>
</gene>
<evidence type="ECO:0000313" key="2">
    <source>
        <dbReference type="EMBL" id="KAA6432363.1"/>
    </source>
</evidence>
<feature type="compositionally biased region" description="Basic and acidic residues" evidence="1">
    <location>
        <begin position="75"/>
        <end position="85"/>
    </location>
</feature>
<feature type="region of interest" description="Disordered" evidence="1">
    <location>
        <begin position="60"/>
        <end position="85"/>
    </location>
</feature>
<sequence length="85" mass="9999">MKSLFIPERKRRRWFYLRCGWKGLQPKIEEAPAERKGISFSRDFLKNGLETVLGLKKRAIGRDRSSSSPNGKRTKKEEKREYNVG</sequence>
<reference evidence="2 4" key="2">
    <citation type="submission" date="2019-09" db="EMBL/GenBank/DDBJ databases">
        <title>A bacterium isolated from glacier soil.</title>
        <authorList>
            <person name="Liu Q."/>
        </authorList>
    </citation>
    <scope>NUCLEOTIDE SEQUENCE [LARGE SCALE GENOMIC DNA]</scope>
    <source>
        <strain evidence="2 4">MDT1-10-3</strain>
    </source>
</reference>
<keyword evidence="5" id="KW-1185">Reference proteome</keyword>
<reference evidence="2 4" key="1">
    <citation type="submission" date="2019-07" db="EMBL/GenBank/DDBJ databases">
        <authorList>
            <person name="Qu J.-H."/>
        </authorList>
    </citation>
    <scope>NUCLEOTIDE SEQUENCE [LARGE SCALE GENOMIC DNA]</scope>
    <source>
        <strain evidence="2 4">MDT1-10-3</strain>
    </source>
</reference>
<name>A0A5M8QB83_9BACT</name>
<dbReference type="EMBL" id="JBGOGF010000004">
    <property type="protein sequence ID" value="MFA1771496.1"/>
    <property type="molecule type" value="Genomic_DNA"/>
</dbReference>
<organism evidence="2 4">
    <name type="scientific">Rufibacter glacialis</name>
    <dbReference type="NCBI Taxonomy" id="1259555"/>
    <lineage>
        <taxon>Bacteria</taxon>
        <taxon>Pseudomonadati</taxon>
        <taxon>Bacteroidota</taxon>
        <taxon>Cytophagia</taxon>
        <taxon>Cytophagales</taxon>
        <taxon>Hymenobacteraceae</taxon>
        <taxon>Rufibacter</taxon>
    </lineage>
</organism>
<evidence type="ECO:0000313" key="4">
    <source>
        <dbReference type="Proteomes" id="UP000323866"/>
    </source>
</evidence>
<evidence type="ECO:0000256" key="1">
    <source>
        <dbReference type="SAM" id="MobiDB-lite"/>
    </source>
</evidence>
<evidence type="ECO:0000313" key="3">
    <source>
        <dbReference type="EMBL" id="MFA1771496.1"/>
    </source>
</evidence>
<dbReference type="RefSeq" id="WP_149099395.1">
    <property type="nucleotide sequence ID" value="NZ_BMMG01000005.1"/>
</dbReference>
<reference evidence="3 5" key="3">
    <citation type="submission" date="2024-08" db="EMBL/GenBank/DDBJ databases">
        <authorList>
            <person name="Wei W."/>
        </authorList>
    </citation>
    <scope>NUCLEOTIDE SEQUENCE [LARGE SCALE GENOMIC DNA]</scope>
    <source>
        <strain evidence="3 5">XU2</strain>
    </source>
</reference>
<protein>
    <submittedName>
        <fullName evidence="2">Uncharacterized protein</fullName>
    </submittedName>
</protein>
<dbReference type="Proteomes" id="UP001570846">
    <property type="component" value="Unassembled WGS sequence"/>
</dbReference>
<accession>A0A5M8QB83</accession>
<dbReference type="Proteomes" id="UP000323866">
    <property type="component" value="Unassembled WGS sequence"/>
</dbReference>
<evidence type="ECO:0000313" key="5">
    <source>
        <dbReference type="Proteomes" id="UP001570846"/>
    </source>
</evidence>
<dbReference type="AlphaFoldDB" id="A0A5M8QB83"/>
<comment type="caution">
    <text evidence="2">The sequence shown here is derived from an EMBL/GenBank/DDBJ whole genome shotgun (WGS) entry which is preliminary data.</text>
</comment>